<dbReference type="SUPFAM" id="SSF47616">
    <property type="entry name" value="GST C-terminal domain-like"/>
    <property type="match status" value="1"/>
</dbReference>
<dbReference type="PANTHER" id="PTHR12289">
    <property type="entry name" value="METAXIN RELATED"/>
    <property type="match status" value="1"/>
</dbReference>
<reference evidence="4" key="1">
    <citation type="submission" date="2022-01" db="EMBL/GenBank/DDBJ databases">
        <title>Genome Sequence Resource for Two Populations of Ditylenchus destructor, the Migratory Endoparasitic Phytonematode.</title>
        <authorList>
            <person name="Zhang H."/>
            <person name="Lin R."/>
            <person name="Xie B."/>
        </authorList>
    </citation>
    <scope>NUCLEOTIDE SEQUENCE</scope>
    <source>
        <strain evidence="4">BazhouSP</strain>
    </source>
</reference>
<dbReference type="Proteomes" id="UP001201812">
    <property type="component" value="Unassembled WGS sequence"/>
</dbReference>
<dbReference type="InterPro" id="IPR026928">
    <property type="entry name" value="FAX/IsoI-like"/>
</dbReference>
<dbReference type="EMBL" id="JAKKPZ010000022">
    <property type="protein sequence ID" value="KAI1711391.1"/>
    <property type="molecule type" value="Genomic_DNA"/>
</dbReference>
<name>A0AAD4N155_9BILA</name>
<dbReference type="SFLD" id="SFLDG01180">
    <property type="entry name" value="SUF1"/>
    <property type="match status" value="1"/>
</dbReference>
<comment type="similarity">
    <text evidence="1">Belongs to the FAX family.</text>
</comment>
<dbReference type="InterPro" id="IPR010987">
    <property type="entry name" value="Glutathione-S-Trfase_C-like"/>
</dbReference>
<dbReference type="AlphaFoldDB" id="A0AAD4N155"/>
<dbReference type="SUPFAM" id="SSF52833">
    <property type="entry name" value="Thioredoxin-like"/>
    <property type="match status" value="1"/>
</dbReference>
<gene>
    <name evidence="4" type="ORF">DdX_10271</name>
</gene>
<dbReference type="SFLD" id="SFLDG01200">
    <property type="entry name" value="SUF1.1"/>
    <property type="match status" value="1"/>
</dbReference>
<proteinExistence type="inferred from homology"/>
<dbReference type="Pfam" id="PF17171">
    <property type="entry name" value="GST_C_6"/>
    <property type="match status" value="1"/>
</dbReference>
<evidence type="ECO:0000313" key="4">
    <source>
        <dbReference type="EMBL" id="KAI1711391.1"/>
    </source>
</evidence>
<dbReference type="Pfam" id="PF17172">
    <property type="entry name" value="GST_N_4"/>
    <property type="match status" value="1"/>
</dbReference>
<evidence type="ECO:0000256" key="1">
    <source>
        <dbReference type="ARBA" id="ARBA00006475"/>
    </source>
</evidence>
<evidence type="ECO:0000259" key="3">
    <source>
        <dbReference type="PROSITE" id="PS50405"/>
    </source>
</evidence>
<dbReference type="InterPro" id="IPR036282">
    <property type="entry name" value="Glutathione-S-Trfase_C_sf"/>
</dbReference>
<dbReference type="CDD" id="cd03080">
    <property type="entry name" value="GST_N_Metaxin_like"/>
    <property type="match status" value="1"/>
</dbReference>
<evidence type="ECO:0000256" key="2">
    <source>
        <dbReference type="SAM" id="Phobius"/>
    </source>
</evidence>
<dbReference type="PROSITE" id="PS50405">
    <property type="entry name" value="GST_CTER"/>
    <property type="match status" value="1"/>
</dbReference>
<comment type="caution">
    <text evidence="4">The sequence shown here is derived from an EMBL/GenBank/DDBJ whole genome shotgun (WGS) entry which is preliminary data.</text>
</comment>
<keyword evidence="2" id="KW-0472">Membrane</keyword>
<dbReference type="InterPro" id="IPR040079">
    <property type="entry name" value="Glutathione_S-Trfase"/>
</dbReference>
<dbReference type="InterPro" id="IPR050931">
    <property type="entry name" value="Mito_Protein_Transport_Metaxin"/>
</dbReference>
<dbReference type="PANTHER" id="PTHR12289:SF32">
    <property type="entry name" value="GST_C_6 DOMAIN-CONTAINING PROTEIN"/>
    <property type="match status" value="1"/>
</dbReference>
<protein>
    <submittedName>
        <fullName evidence="4">Failed axon connection</fullName>
    </submittedName>
</protein>
<dbReference type="InterPro" id="IPR012336">
    <property type="entry name" value="Thioredoxin-like_fold"/>
</dbReference>
<dbReference type="CDD" id="cd03193">
    <property type="entry name" value="GST_C_Metaxin"/>
    <property type="match status" value="1"/>
</dbReference>
<organism evidence="4 5">
    <name type="scientific">Ditylenchus destructor</name>
    <dbReference type="NCBI Taxonomy" id="166010"/>
    <lineage>
        <taxon>Eukaryota</taxon>
        <taxon>Metazoa</taxon>
        <taxon>Ecdysozoa</taxon>
        <taxon>Nematoda</taxon>
        <taxon>Chromadorea</taxon>
        <taxon>Rhabditida</taxon>
        <taxon>Tylenchina</taxon>
        <taxon>Tylenchomorpha</taxon>
        <taxon>Sphaerularioidea</taxon>
        <taxon>Anguinidae</taxon>
        <taxon>Anguininae</taxon>
        <taxon>Ditylenchus</taxon>
    </lineage>
</organism>
<keyword evidence="5" id="KW-1185">Reference proteome</keyword>
<dbReference type="SFLD" id="SFLDS00019">
    <property type="entry name" value="Glutathione_Transferase_(cytos"/>
    <property type="match status" value="1"/>
</dbReference>
<evidence type="ECO:0000313" key="5">
    <source>
        <dbReference type="Proteomes" id="UP001201812"/>
    </source>
</evidence>
<feature type="domain" description="GST C-terminal" evidence="3">
    <location>
        <begin position="158"/>
        <end position="287"/>
    </location>
</feature>
<accession>A0AAD4N155</accession>
<keyword evidence="2" id="KW-1133">Transmembrane helix</keyword>
<dbReference type="Gene3D" id="1.20.1050.10">
    <property type="match status" value="1"/>
</dbReference>
<dbReference type="InterPro" id="IPR036249">
    <property type="entry name" value="Thioredoxin-like_sf"/>
</dbReference>
<feature type="transmembrane region" description="Helical" evidence="2">
    <location>
        <begin position="7"/>
        <end position="29"/>
    </location>
</feature>
<dbReference type="GO" id="GO:0005737">
    <property type="term" value="C:cytoplasm"/>
    <property type="evidence" value="ECO:0007669"/>
    <property type="project" value="TreeGrafter"/>
</dbReference>
<dbReference type="InterPro" id="IPR033468">
    <property type="entry name" value="Metaxin_GST"/>
</dbReference>
<dbReference type="Gene3D" id="3.40.30.10">
    <property type="entry name" value="Glutaredoxin"/>
    <property type="match status" value="1"/>
</dbReference>
<keyword evidence="2" id="KW-0812">Transmembrane</keyword>
<sequence>MGCSIGCTLITAIISILVFAIAKFFYNLFTCHRSRPSKPTINKKNWEHDVVYLYQFPRSKSVPNASPFCLKVETFLRHYKINHEIVESLSLRSKEGKMPFVELNGEQIADSQLIILALTKHFSITDNLSAEQEGMVRAISRMVEHGSFGAIYYDKLGTNTGKFLESALEGTPAYKFRALFTPFLYSKIWAALNAEGTGLHSPEEIKTILRADLQALDQILGNKLWLVGNQPTVADFTVFGHIAASYDLPYEQPIQQMIEVEFPRLKAHHDRMVDEYFAEHSFGRYKR</sequence>